<evidence type="ECO:0000256" key="6">
    <source>
        <dbReference type="ARBA" id="ARBA00023288"/>
    </source>
</evidence>
<comment type="subcellular location">
    <subcellularLocation>
        <location evidence="1">Cell membrane</location>
        <topology evidence="1">Lipid-anchor</topology>
        <topology evidence="1">GPI-anchor</topology>
    </subcellularLocation>
</comment>
<proteinExistence type="predicted"/>
<feature type="signal peptide" evidence="9">
    <location>
        <begin position="1"/>
        <end position="23"/>
    </location>
</feature>
<dbReference type="VEuPathDB" id="TriTrypDB:Tb427_000091200"/>
<evidence type="ECO:0000256" key="8">
    <source>
        <dbReference type="SAM" id="Phobius"/>
    </source>
</evidence>
<dbReference type="EMBL" id="KX700866">
    <property type="protein sequence ID" value="APD74822.1"/>
    <property type="molecule type" value="Genomic_DNA"/>
</dbReference>
<keyword evidence="5" id="KW-0325">Glycoprotein</keyword>
<dbReference type="Gene3D" id="1.10.470.10">
    <property type="entry name" value="Variant Surface Glycoprotein, subunit A, domain 2"/>
    <property type="match status" value="1"/>
</dbReference>
<dbReference type="Gene3D" id="3.90.150.10">
    <property type="entry name" value="Variant Surface Glycoprotein, subunit A domain 1"/>
    <property type="match status" value="1"/>
</dbReference>
<dbReference type="SUPFAM" id="SSF58087">
    <property type="entry name" value="Variant surface glycoprotein (N-terminal domain)"/>
    <property type="match status" value="1"/>
</dbReference>
<feature type="chain" id="PRO_5013266727" evidence="9">
    <location>
        <begin position="24"/>
        <end position="537"/>
    </location>
</feature>
<keyword evidence="2" id="KW-1003">Cell membrane</keyword>
<dbReference type="InterPro" id="IPR001812">
    <property type="entry name" value="Trypano_VSG_A_N_dom"/>
</dbReference>
<evidence type="ECO:0000256" key="3">
    <source>
        <dbReference type="ARBA" id="ARBA00022622"/>
    </source>
</evidence>
<evidence type="ECO:0000256" key="7">
    <source>
        <dbReference type="SAM" id="MobiDB-lite"/>
    </source>
</evidence>
<protein>
    <submittedName>
        <fullName evidence="11">Variant surface glycoprotein 1125.4298</fullName>
    </submittedName>
</protein>
<dbReference type="GO" id="GO:0042783">
    <property type="term" value="P:symbiont-mediated evasion of host immune response"/>
    <property type="evidence" value="ECO:0007669"/>
    <property type="project" value="InterPro"/>
</dbReference>
<evidence type="ECO:0000256" key="4">
    <source>
        <dbReference type="ARBA" id="ARBA00023136"/>
    </source>
</evidence>
<keyword evidence="9" id="KW-0732">Signal</keyword>
<accession>A0A1J0RAJ4</accession>
<dbReference type="GO" id="GO:0098552">
    <property type="term" value="C:side of membrane"/>
    <property type="evidence" value="ECO:0007669"/>
    <property type="project" value="UniProtKB-KW"/>
</dbReference>
<feature type="domain" description="Trypanosome variant surface glycoprotein A-type N-terminal" evidence="10">
    <location>
        <begin position="8"/>
        <end position="378"/>
    </location>
</feature>
<dbReference type="Pfam" id="PF00913">
    <property type="entry name" value="Trypan_glycop"/>
    <property type="match status" value="1"/>
</dbReference>
<evidence type="ECO:0000256" key="1">
    <source>
        <dbReference type="ARBA" id="ARBA00004609"/>
    </source>
</evidence>
<keyword evidence="4 8" id="KW-0472">Membrane</keyword>
<organism evidence="11">
    <name type="scientific">Trypanosoma brucei</name>
    <dbReference type="NCBI Taxonomy" id="5691"/>
    <lineage>
        <taxon>Eukaryota</taxon>
        <taxon>Discoba</taxon>
        <taxon>Euglenozoa</taxon>
        <taxon>Kinetoplastea</taxon>
        <taxon>Metakinetoplastina</taxon>
        <taxon>Trypanosomatida</taxon>
        <taxon>Trypanosomatidae</taxon>
        <taxon>Trypanosoma</taxon>
    </lineage>
</organism>
<sequence length="537" mass="57893">MLTNLPIVLVALLTVQQNAKGTADNVVPHGEWTGACTLSGELNKLQKRGAHRLTAATGAVTSYIRQYLKTHIFFEKSNSGIYTPAQEALLQYYAEKTNEALSSVADDKVLKTATAIRDAGAAAAAIGGFIRTLDQIAASGTHSCLEATAGANSAKTKDPLGSAPAAGCEEDPGDLTAVDTATPSLTGGGYSAPNYDEDKSASSNGVGTAKCVFTKAKASNHMLNPAAGDQNIAGDPHYAGGLFFLDTAGLNRRKLDNAAALAAGSLILKRGLLASGHIDQTPQNFEAKKPSQLTADAAFQAIFKRIVLKETTTPGLQGPDLVNRIKAALGEDENSDSNYGGDFSKVQVPKLGSNDGAEQQLSGISSIQDLNALLRHYQQQSIHKLKTEIEQNFSKCLKDDKTHKRSSHAQRKILIYKGARITALNFFLFILVIFPTSPSTCSCFACCVLCLKRFLILVCRAVRFPIFPCCFFVCRFFSCFCCGFFFKVHFFPLPFVPTKWHPGVLPQPVSFLSPMALQIYSDVLSYFKHFENFCSIS</sequence>
<name>A0A1J0RAJ4_9TRYP</name>
<feature type="transmembrane region" description="Helical" evidence="8">
    <location>
        <begin position="463"/>
        <end position="486"/>
    </location>
</feature>
<evidence type="ECO:0000256" key="9">
    <source>
        <dbReference type="SAM" id="SignalP"/>
    </source>
</evidence>
<reference evidence="11" key="1">
    <citation type="submission" date="2016-08" db="EMBL/GenBank/DDBJ databases">
        <title>VSG repertoire of Trypanosoma brucei EATRO 1125.</title>
        <authorList>
            <person name="Cross G.A."/>
        </authorList>
    </citation>
    <scope>NUCLEOTIDE SEQUENCE</scope>
    <source>
        <strain evidence="11">EATRO 1125</strain>
    </source>
</reference>
<evidence type="ECO:0000259" key="10">
    <source>
        <dbReference type="Pfam" id="PF00913"/>
    </source>
</evidence>
<evidence type="ECO:0000313" key="11">
    <source>
        <dbReference type="EMBL" id="APD74822.1"/>
    </source>
</evidence>
<keyword evidence="8" id="KW-0812">Transmembrane</keyword>
<dbReference type="GO" id="GO:0005886">
    <property type="term" value="C:plasma membrane"/>
    <property type="evidence" value="ECO:0007669"/>
    <property type="project" value="UniProtKB-SubCell"/>
</dbReference>
<keyword evidence="8" id="KW-1133">Transmembrane helix</keyword>
<evidence type="ECO:0000256" key="2">
    <source>
        <dbReference type="ARBA" id="ARBA00022475"/>
    </source>
</evidence>
<keyword evidence="6" id="KW-0449">Lipoprotein</keyword>
<feature type="transmembrane region" description="Helical" evidence="8">
    <location>
        <begin position="426"/>
        <end position="451"/>
    </location>
</feature>
<keyword evidence="3" id="KW-0336">GPI-anchor</keyword>
<feature type="region of interest" description="Disordered" evidence="7">
    <location>
        <begin position="153"/>
        <end position="182"/>
    </location>
</feature>
<evidence type="ECO:0000256" key="5">
    <source>
        <dbReference type="ARBA" id="ARBA00023180"/>
    </source>
</evidence>
<dbReference type="VEuPathDB" id="TriTrypDB:Tb11.v5.0599"/>
<dbReference type="AlphaFoldDB" id="A0A1J0RAJ4"/>